<comment type="caution">
    <text evidence="2">The sequence shown here is derived from an EMBL/GenBank/DDBJ whole genome shotgun (WGS) entry which is preliminary data.</text>
</comment>
<feature type="compositionally biased region" description="Polar residues" evidence="1">
    <location>
        <begin position="30"/>
        <end position="43"/>
    </location>
</feature>
<evidence type="ECO:0000256" key="1">
    <source>
        <dbReference type="SAM" id="MobiDB-lite"/>
    </source>
</evidence>
<name>A0ABU6TKV7_9FABA</name>
<keyword evidence="3" id="KW-1185">Reference proteome</keyword>
<proteinExistence type="predicted"/>
<feature type="region of interest" description="Disordered" evidence="1">
    <location>
        <begin position="1"/>
        <end position="143"/>
    </location>
</feature>
<organism evidence="2 3">
    <name type="scientific">Stylosanthes scabra</name>
    <dbReference type="NCBI Taxonomy" id="79078"/>
    <lineage>
        <taxon>Eukaryota</taxon>
        <taxon>Viridiplantae</taxon>
        <taxon>Streptophyta</taxon>
        <taxon>Embryophyta</taxon>
        <taxon>Tracheophyta</taxon>
        <taxon>Spermatophyta</taxon>
        <taxon>Magnoliopsida</taxon>
        <taxon>eudicotyledons</taxon>
        <taxon>Gunneridae</taxon>
        <taxon>Pentapetalae</taxon>
        <taxon>rosids</taxon>
        <taxon>fabids</taxon>
        <taxon>Fabales</taxon>
        <taxon>Fabaceae</taxon>
        <taxon>Papilionoideae</taxon>
        <taxon>50 kb inversion clade</taxon>
        <taxon>dalbergioids sensu lato</taxon>
        <taxon>Dalbergieae</taxon>
        <taxon>Pterocarpus clade</taxon>
        <taxon>Stylosanthes</taxon>
    </lineage>
</organism>
<gene>
    <name evidence="2" type="ORF">PIB30_055915</name>
</gene>
<feature type="compositionally biased region" description="Polar residues" evidence="1">
    <location>
        <begin position="68"/>
        <end position="79"/>
    </location>
</feature>
<dbReference type="Proteomes" id="UP001341840">
    <property type="component" value="Unassembled WGS sequence"/>
</dbReference>
<accession>A0ABU6TKV7</accession>
<evidence type="ECO:0000313" key="3">
    <source>
        <dbReference type="Proteomes" id="UP001341840"/>
    </source>
</evidence>
<feature type="compositionally biased region" description="Polar residues" evidence="1">
    <location>
        <begin position="118"/>
        <end position="127"/>
    </location>
</feature>
<sequence length="143" mass="15680">MQRLRGRCTPTKSERHSKSPAIDVVDPSAMNDSANVINKTVDPNENAMKNKKKMPLKPGVRVKPPKQRPQNEIPISQNAPHIEEHQNDSQNLGQATKGDNIQSCHDNGPKGISAETMAATSSGTASRLFNFMPTPGFMPPRQK</sequence>
<reference evidence="2 3" key="1">
    <citation type="journal article" date="2023" name="Plants (Basel)">
        <title>Bridging the Gap: Combining Genomics and Transcriptomics Approaches to Understand Stylosanthes scabra, an Orphan Legume from the Brazilian Caatinga.</title>
        <authorList>
            <person name="Ferreira-Neto J.R.C."/>
            <person name="da Silva M.D."/>
            <person name="Binneck E."/>
            <person name="de Melo N.F."/>
            <person name="da Silva R.H."/>
            <person name="de Melo A.L.T.M."/>
            <person name="Pandolfi V."/>
            <person name="Bustamante F.O."/>
            <person name="Brasileiro-Vidal A.C."/>
            <person name="Benko-Iseppon A.M."/>
        </authorList>
    </citation>
    <scope>NUCLEOTIDE SEQUENCE [LARGE SCALE GENOMIC DNA]</scope>
    <source>
        <tissue evidence="2">Leaves</tissue>
    </source>
</reference>
<evidence type="ECO:0000313" key="2">
    <source>
        <dbReference type="EMBL" id="MED6148760.1"/>
    </source>
</evidence>
<protein>
    <submittedName>
        <fullName evidence="2">Uncharacterized protein</fullName>
    </submittedName>
</protein>
<dbReference type="EMBL" id="JASCZI010091062">
    <property type="protein sequence ID" value="MED6148760.1"/>
    <property type="molecule type" value="Genomic_DNA"/>
</dbReference>
<feature type="compositionally biased region" description="Polar residues" evidence="1">
    <location>
        <begin position="88"/>
        <end position="105"/>
    </location>
</feature>